<accession>A0A2H9T3R4</accession>
<reference evidence="1" key="1">
    <citation type="journal article" date="2017" name="Appl. Environ. Microbiol.">
        <title>Molecular characterization of an Endozoicomonas-like organism causing infection in king scallop Pecten maximus L.</title>
        <authorList>
            <person name="Cano I."/>
            <person name="van Aerle R."/>
            <person name="Ross S."/>
            <person name="Verner-Jeffreys D.W."/>
            <person name="Paley R.K."/>
            <person name="Rimmer G."/>
            <person name="Ryder D."/>
            <person name="Hooper P."/>
            <person name="Stone D."/>
            <person name="Feist S.W."/>
        </authorList>
    </citation>
    <scope>NUCLEOTIDE SEQUENCE</scope>
</reference>
<organism evidence="1">
    <name type="scientific">invertebrate metagenome</name>
    <dbReference type="NCBI Taxonomy" id="1711999"/>
    <lineage>
        <taxon>unclassified sequences</taxon>
        <taxon>metagenomes</taxon>
        <taxon>organismal metagenomes</taxon>
    </lineage>
</organism>
<proteinExistence type="predicted"/>
<evidence type="ECO:0000313" key="1">
    <source>
        <dbReference type="EMBL" id="PJE77873.1"/>
    </source>
</evidence>
<gene>
    <name evidence="1" type="ORF">CI610_03201</name>
</gene>
<protein>
    <submittedName>
        <fullName evidence="1">Uncharacterized protein</fullName>
    </submittedName>
</protein>
<comment type="caution">
    <text evidence="1">The sequence shown here is derived from an EMBL/GenBank/DDBJ whole genome shotgun (WGS) entry which is preliminary data.</text>
</comment>
<name>A0A2H9T3R4_9ZZZZ</name>
<dbReference type="AlphaFoldDB" id="A0A2H9T3R4"/>
<sequence>MCLIHYPPFLYACPSQIIRNAATNWCNTYQKFMKAICGRPKTDKGSIYLTKELFRFDVCPDGVTRLFIGAKKNNIGYLSFKVGSSGDF</sequence>
<dbReference type="EMBL" id="NSIT01000339">
    <property type="protein sequence ID" value="PJE77873.1"/>
    <property type="molecule type" value="Genomic_DNA"/>
</dbReference>